<feature type="compositionally biased region" description="Basic and acidic residues" evidence="1">
    <location>
        <begin position="180"/>
        <end position="192"/>
    </location>
</feature>
<feature type="region of interest" description="Disordered" evidence="1">
    <location>
        <begin position="858"/>
        <end position="882"/>
    </location>
</feature>
<reference evidence="3 4" key="1">
    <citation type="journal article" date="2024" name="J Genomics">
        <title>Draft genome sequencing and assembly of Favolaschia claudopus CIRM-BRFM 2984 isolated from oak limbs.</title>
        <authorList>
            <person name="Navarro D."/>
            <person name="Drula E."/>
            <person name="Chaduli D."/>
            <person name="Cazenave R."/>
            <person name="Ahrendt S."/>
            <person name="Wang J."/>
            <person name="Lipzen A."/>
            <person name="Daum C."/>
            <person name="Barry K."/>
            <person name="Grigoriev I.V."/>
            <person name="Favel A."/>
            <person name="Rosso M.N."/>
            <person name="Martin F."/>
        </authorList>
    </citation>
    <scope>NUCLEOTIDE SEQUENCE [LARGE SCALE GENOMIC DNA]</scope>
    <source>
        <strain evidence="3 4">CIRM-BRFM 2984</strain>
    </source>
</reference>
<dbReference type="Proteomes" id="UP001362999">
    <property type="component" value="Unassembled WGS sequence"/>
</dbReference>
<feature type="region of interest" description="Disordered" evidence="1">
    <location>
        <begin position="180"/>
        <end position="222"/>
    </location>
</feature>
<accession>A0AAV9ZHF6</accession>
<dbReference type="EMBL" id="JAWWNJ010000147">
    <property type="protein sequence ID" value="KAK6983818.1"/>
    <property type="molecule type" value="Genomic_DNA"/>
</dbReference>
<evidence type="ECO:0000256" key="2">
    <source>
        <dbReference type="SAM" id="Phobius"/>
    </source>
</evidence>
<protein>
    <submittedName>
        <fullName evidence="3">Uncharacterized protein</fullName>
    </submittedName>
</protein>
<keyword evidence="2" id="KW-1133">Transmembrane helix</keyword>
<organism evidence="3 4">
    <name type="scientific">Favolaschia claudopus</name>
    <dbReference type="NCBI Taxonomy" id="2862362"/>
    <lineage>
        <taxon>Eukaryota</taxon>
        <taxon>Fungi</taxon>
        <taxon>Dikarya</taxon>
        <taxon>Basidiomycota</taxon>
        <taxon>Agaricomycotina</taxon>
        <taxon>Agaricomycetes</taxon>
        <taxon>Agaricomycetidae</taxon>
        <taxon>Agaricales</taxon>
        <taxon>Marasmiineae</taxon>
        <taxon>Mycenaceae</taxon>
        <taxon>Favolaschia</taxon>
    </lineage>
</organism>
<gene>
    <name evidence="3" type="ORF">R3P38DRAFT_2578028</name>
</gene>
<sequence>MPEILEAGFFFPCFILLFITTITLLYPPEYLKVIGLWCDLTKEEHKECTAREEQLLQFASSLSKFALKRGHLAQWANDLEDLADAIPDTHGLLIHSVWEQLHPPIRRQLSPNHSSWASFCAAIRELRDGVEITPQKREIIVPVPWHRQRLPLCVPYKITDRPSTTPLVVKLTARMPRVYRGRDPTKTPVKDDSDSEEDDDDSSDSESEWDQETNDNDAFDADAPEYYTDYTRYYWPKYLFPDIDVSGPIRVIADVGLKLQGLLYDARKTILNLGNAYLEIEPLLHTSPQIYTKEQWEGITRVPNSVRGFKIGLAIEFPSHTLSLNSFDNNFRIHWRSVEEEKVHYRSRAVPDPVYDYPGWCTYTAKWLARRLNNPSKTTTLAVALSKSGKHPFRGLGKYGTNEVMAIAGKFTLLICLFPWMLLHTVLSNPVLFGLLCEAFIEFITPRALQSQAFVQSALRSDPKPPKTDRGIIPDFALSVTGDQKMQYVESLKVHGRKRSHLTEVEADLIDRYNVRPSCSNRDPSTFFSSKRKAAAPSLIAFDLSCVRFAVTQYGHLGALIAGDKWQKVLSELRSSPALLAKQAKEYRQLTRHLDERERIRFKPITLMTEDDQLQAAGFLSWAENPISEYYRKHPSFLNRDKRIDIERLSLTRQPTRWRDPKLISTVNRTGYMWSLFNPPFVVYQPKQATRKSMTAPPPPVKPPLQMYILQSEKTRDEYTIQHIKNETKGFTVGPHDFVGHGEYMNLGRTRSVICSSLSLSSLFNAPSFTGLCFWHESLSEQQMLALHRAREAKSRYPKGMRKMSIANTESEKKWRSPLVSDFKKTHPTASQSAVAKFIRSERKNQRAQVMEDIRALVEEDQGKKGHGRQASPRKASRVKNRSLIKTLAAKWKDM</sequence>
<evidence type="ECO:0000313" key="3">
    <source>
        <dbReference type="EMBL" id="KAK6983818.1"/>
    </source>
</evidence>
<feature type="compositionally biased region" description="Acidic residues" evidence="1">
    <location>
        <begin position="193"/>
        <end position="222"/>
    </location>
</feature>
<comment type="caution">
    <text evidence="3">The sequence shown here is derived from an EMBL/GenBank/DDBJ whole genome shotgun (WGS) entry which is preliminary data.</text>
</comment>
<name>A0AAV9ZHF6_9AGAR</name>
<feature type="transmembrane region" description="Helical" evidence="2">
    <location>
        <begin position="6"/>
        <end position="26"/>
    </location>
</feature>
<keyword evidence="2" id="KW-0472">Membrane</keyword>
<proteinExistence type="predicted"/>
<dbReference type="AlphaFoldDB" id="A0AAV9ZHF6"/>
<keyword evidence="2" id="KW-0812">Transmembrane</keyword>
<keyword evidence="4" id="KW-1185">Reference proteome</keyword>
<evidence type="ECO:0000256" key="1">
    <source>
        <dbReference type="SAM" id="MobiDB-lite"/>
    </source>
</evidence>
<evidence type="ECO:0000313" key="4">
    <source>
        <dbReference type="Proteomes" id="UP001362999"/>
    </source>
</evidence>